<evidence type="ECO:0000256" key="11">
    <source>
        <dbReference type="PIRNR" id="PIRNR000447"/>
    </source>
</evidence>
<evidence type="ECO:0000256" key="4">
    <source>
        <dbReference type="ARBA" id="ARBA00014657"/>
    </source>
</evidence>
<proteinExistence type="inferred from homology"/>
<dbReference type="PROSITE" id="PS52004">
    <property type="entry name" value="KS3_2"/>
    <property type="match status" value="1"/>
</dbReference>
<reference evidence="15" key="1">
    <citation type="journal article" date="2014" name="Int. J. Syst. Evol. Microbiol.">
        <title>Complete genome sequence of Corynebacterium casei LMG S-19264T (=DSM 44701T), isolated from a smear-ripened cheese.</title>
        <authorList>
            <consortium name="US DOE Joint Genome Institute (JGI-PGF)"/>
            <person name="Walter F."/>
            <person name="Albersmeier A."/>
            <person name="Kalinowski J."/>
            <person name="Ruckert C."/>
        </authorList>
    </citation>
    <scope>NUCLEOTIDE SEQUENCE</scope>
    <source>
        <strain evidence="15">CGMCC 1.15322</strain>
    </source>
</reference>
<comment type="catalytic activity">
    <reaction evidence="11">
        <text>a fatty acyl-[ACP] + malonyl-[ACP] + H(+) = a 3-oxoacyl-[ACP] + holo-[ACP] + CO2</text>
        <dbReference type="Rhea" id="RHEA:22836"/>
        <dbReference type="Rhea" id="RHEA-COMP:9623"/>
        <dbReference type="Rhea" id="RHEA-COMP:9685"/>
        <dbReference type="Rhea" id="RHEA-COMP:9916"/>
        <dbReference type="Rhea" id="RHEA-COMP:14125"/>
        <dbReference type="ChEBI" id="CHEBI:15378"/>
        <dbReference type="ChEBI" id="CHEBI:16526"/>
        <dbReference type="ChEBI" id="CHEBI:64479"/>
        <dbReference type="ChEBI" id="CHEBI:78449"/>
        <dbReference type="ChEBI" id="CHEBI:78776"/>
        <dbReference type="ChEBI" id="CHEBI:138651"/>
    </reaction>
</comment>
<name>A0A916WC04_9BURK</name>
<dbReference type="NCBIfam" id="TIGR03150">
    <property type="entry name" value="fabF"/>
    <property type="match status" value="1"/>
</dbReference>
<comment type="catalytic activity">
    <reaction evidence="11">
        <text>(9Z)-hexadecenoyl-[ACP] + malonyl-[ACP] + H(+) = 3-oxo-(11Z)-octadecenoyl-[ACP] + holo-[ACP] + CO2</text>
        <dbReference type="Rhea" id="RHEA:55040"/>
        <dbReference type="Rhea" id="RHEA-COMP:9623"/>
        <dbReference type="Rhea" id="RHEA-COMP:9685"/>
        <dbReference type="Rhea" id="RHEA-COMP:10800"/>
        <dbReference type="Rhea" id="RHEA-COMP:14074"/>
        <dbReference type="ChEBI" id="CHEBI:15378"/>
        <dbReference type="ChEBI" id="CHEBI:16526"/>
        <dbReference type="ChEBI" id="CHEBI:64479"/>
        <dbReference type="ChEBI" id="CHEBI:78449"/>
        <dbReference type="ChEBI" id="CHEBI:83989"/>
        <dbReference type="ChEBI" id="CHEBI:138538"/>
        <dbReference type="EC" id="2.3.1.179"/>
    </reaction>
</comment>
<dbReference type="SMART" id="SM00825">
    <property type="entry name" value="PKS_KS"/>
    <property type="match status" value="1"/>
</dbReference>
<dbReference type="PANTHER" id="PTHR11712">
    <property type="entry name" value="POLYKETIDE SYNTHASE-RELATED"/>
    <property type="match status" value="1"/>
</dbReference>
<dbReference type="Gene3D" id="3.40.47.10">
    <property type="match status" value="1"/>
</dbReference>
<dbReference type="FunFam" id="3.40.47.10:FF:000009">
    <property type="entry name" value="3-oxoacyl-[acyl-carrier-protein] synthase 2"/>
    <property type="match status" value="1"/>
</dbReference>
<dbReference type="InterPro" id="IPR016039">
    <property type="entry name" value="Thiolase-like"/>
</dbReference>
<evidence type="ECO:0000256" key="12">
    <source>
        <dbReference type="PIRSR" id="PIRSR000447-1"/>
    </source>
</evidence>
<dbReference type="RefSeq" id="WP_188705835.1">
    <property type="nucleotide sequence ID" value="NZ_BMIG01000001.1"/>
</dbReference>
<dbReference type="InterPro" id="IPR017568">
    <property type="entry name" value="3-oxoacyl-ACP_synth-2"/>
</dbReference>
<evidence type="ECO:0000256" key="2">
    <source>
        <dbReference type="ARBA" id="ARBA00008467"/>
    </source>
</evidence>
<dbReference type="NCBIfam" id="NF005589">
    <property type="entry name" value="PRK07314.1"/>
    <property type="match status" value="1"/>
</dbReference>
<dbReference type="EMBL" id="BMIG01000001">
    <property type="protein sequence ID" value="GGA85696.1"/>
    <property type="molecule type" value="Genomic_DNA"/>
</dbReference>
<feature type="domain" description="Ketosynthase family 3 (KS3)" evidence="14">
    <location>
        <begin position="3"/>
        <end position="413"/>
    </location>
</feature>
<evidence type="ECO:0000256" key="13">
    <source>
        <dbReference type="RuleBase" id="RU003694"/>
    </source>
</evidence>
<evidence type="ECO:0000256" key="9">
    <source>
        <dbReference type="ARBA" id="ARBA00023160"/>
    </source>
</evidence>
<dbReference type="GO" id="GO:0006633">
    <property type="term" value="P:fatty acid biosynthetic process"/>
    <property type="evidence" value="ECO:0007669"/>
    <property type="project" value="UniProtKB-UniRule"/>
</dbReference>
<dbReference type="NCBIfam" id="NF004970">
    <property type="entry name" value="PRK06333.1"/>
    <property type="match status" value="1"/>
</dbReference>
<evidence type="ECO:0000256" key="7">
    <source>
        <dbReference type="ARBA" id="ARBA00022832"/>
    </source>
</evidence>
<reference evidence="15" key="2">
    <citation type="submission" date="2020-09" db="EMBL/GenBank/DDBJ databases">
        <authorList>
            <person name="Sun Q."/>
            <person name="Zhou Y."/>
        </authorList>
    </citation>
    <scope>NUCLEOTIDE SEQUENCE</scope>
    <source>
        <strain evidence="15">CGMCC 1.15322</strain>
    </source>
</reference>
<evidence type="ECO:0000259" key="14">
    <source>
        <dbReference type="PROSITE" id="PS52004"/>
    </source>
</evidence>
<dbReference type="InterPro" id="IPR014030">
    <property type="entry name" value="Ketoacyl_synth_N"/>
</dbReference>
<comment type="pathway">
    <text evidence="1 11">Lipid metabolism; fatty acid biosynthesis.</text>
</comment>
<dbReference type="Proteomes" id="UP000620596">
    <property type="component" value="Unassembled WGS sequence"/>
</dbReference>
<keyword evidence="5 11" id="KW-0444">Lipid biosynthesis</keyword>
<keyword evidence="16" id="KW-1185">Reference proteome</keyword>
<keyword evidence="7" id="KW-0276">Fatty acid metabolism</keyword>
<dbReference type="InterPro" id="IPR020841">
    <property type="entry name" value="PKS_Beta-ketoAc_synthase_dom"/>
</dbReference>
<comment type="similarity">
    <text evidence="2 11 13">Belongs to the thiolase-like superfamily. Beta-ketoacyl-ACP synthases family.</text>
</comment>
<dbReference type="AlphaFoldDB" id="A0A916WC04"/>
<evidence type="ECO:0000256" key="3">
    <source>
        <dbReference type="ARBA" id="ARBA00012356"/>
    </source>
</evidence>
<evidence type="ECO:0000313" key="16">
    <source>
        <dbReference type="Proteomes" id="UP000620596"/>
    </source>
</evidence>
<dbReference type="SUPFAM" id="SSF53901">
    <property type="entry name" value="Thiolase-like"/>
    <property type="match status" value="2"/>
</dbReference>
<dbReference type="CDD" id="cd00834">
    <property type="entry name" value="KAS_I_II"/>
    <property type="match status" value="1"/>
</dbReference>
<evidence type="ECO:0000256" key="1">
    <source>
        <dbReference type="ARBA" id="ARBA00005194"/>
    </source>
</evidence>
<organism evidence="15 16">
    <name type="scientific">Polaromonas eurypsychrophila</name>
    <dbReference type="NCBI Taxonomy" id="1614635"/>
    <lineage>
        <taxon>Bacteria</taxon>
        <taxon>Pseudomonadati</taxon>
        <taxon>Pseudomonadota</taxon>
        <taxon>Betaproteobacteria</taxon>
        <taxon>Burkholderiales</taxon>
        <taxon>Comamonadaceae</taxon>
        <taxon>Polaromonas</taxon>
    </lineage>
</organism>
<evidence type="ECO:0000256" key="8">
    <source>
        <dbReference type="ARBA" id="ARBA00023098"/>
    </source>
</evidence>
<accession>A0A916WC04</accession>
<dbReference type="Pfam" id="PF02801">
    <property type="entry name" value="Ketoacyl-synt_C"/>
    <property type="match status" value="1"/>
</dbReference>
<dbReference type="EC" id="2.3.1.179" evidence="3 11"/>
<evidence type="ECO:0000256" key="6">
    <source>
        <dbReference type="ARBA" id="ARBA00022679"/>
    </source>
</evidence>
<dbReference type="GO" id="GO:0005829">
    <property type="term" value="C:cytosol"/>
    <property type="evidence" value="ECO:0007669"/>
    <property type="project" value="TreeGrafter"/>
</dbReference>
<dbReference type="InterPro" id="IPR000794">
    <property type="entry name" value="Beta-ketoacyl_synthase"/>
</dbReference>
<gene>
    <name evidence="15" type="primary">fabF</name>
    <name evidence="15" type="ORF">GCM10011496_02860</name>
</gene>
<evidence type="ECO:0000256" key="5">
    <source>
        <dbReference type="ARBA" id="ARBA00022516"/>
    </source>
</evidence>
<dbReference type="PIRSF" id="PIRSF000447">
    <property type="entry name" value="KAS_II"/>
    <property type="match status" value="1"/>
</dbReference>
<keyword evidence="8" id="KW-0443">Lipid metabolism</keyword>
<dbReference type="PROSITE" id="PS00606">
    <property type="entry name" value="KS3_1"/>
    <property type="match status" value="1"/>
</dbReference>
<evidence type="ECO:0000256" key="10">
    <source>
        <dbReference type="ARBA" id="ARBA00023315"/>
    </source>
</evidence>
<comment type="function">
    <text evidence="11">Involved in the type II fatty acid elongation cycle. Catalyzes the elongation of a wide range of acyl-ACP by the addition of two carbons from malonyl-ACP to an acyl acceptor. Can efficiently catalyze the conversion of palmitoleoyl-ACP (cis-hexadec-9-enoyl-ACP) to cis-vaccenoyl-ACP (cis-octadec-11-enoyl-ACP), an essential step in the thermal regulation of fatty acid composition.</text>
</comment>
<dbReference type="InterPro" id="IPR014031">
    <property type="entry name" value="Ketoacyl_synth_C"/>
</dbReference>
<keyword evidence="10 11" id="KW-0012">Acyltransferase</keyword>
<keyword evidence="9 11" id="KW-0275">Fatty acid biosynthesis</keyword>
<protein>
    <recommendedName>
        <fullName evidence="4 11">3-oxoacyl-[acyl-carrier-protein] synthase 2</fullName>
        <ecNumber evidence="3 11">2.3.1.179</ecNumber>
    </recommendedName>
</protein>
<dbReference type="InterPro" id="IPR018201">
    <property type="entry name" value="Ketoacyl_synth_AS"/>
</dbReference>
<feature type="active site" description="For beta-ketoacyl synthase activity" evidence="12">
    <location>
        <position position="168"/>
    </location>
</feature>
<dbReference type="Pfam" id="PF00109">
    <property type="entry name" value="ketoacyl-synt"/>
    <property type="match status" value="1"/>
</dbReference>
<keyword evidence="6 11" id="KW-0808">Transferase</keyword>
<dbReference type="PANTHER" id="PTHR11712:SF336">
    <property type="entry name" value="3-OXOACYL-[ACYL-CARRIER-PROTEIN] SYNTHASE, MITOCHONDRIAL"/>
    <property type="match status" value="1"/>
</dbReference>
<comment type="caution">
    <text evidence="15">The sequence shown here is derived from an EMBL/GenBank/DDBJ whole genome shotgun (WGS) entry which is preliminary data.</text>
</comment>
<evidence type="ECO:0000313" key="15">
    <source>
        <dbReference type="EMBL" id="GGA85696.1"/>
    </source>
</evidence>
<sequence length="414" mass="43518">MSRRRVVVTGLGCVSPVGNTVADSWANLLAGKPGIDLITQFDASNFACKFAGEVKGFNITDYIPEKEARHMDRFIHLGLAAAFQAVADSGLSTGDALDAEEATRIGCNIGSGIGGLPMIELTHAELTSRGPRRISPFFVPASIINMISGHVSIKFGFKGPNIGVVTACTTGLHAIGLSARMIEYGDCDVMVAGGAEATVSPLGMGGFAAARALSTRNDDPKTASRPWDKDRDGFVLGEGSGVVVLEEYEHAKARGAKIYAELTGFGMSADAYHMTAPDVDGPRRSMVMALKNAGINADAVDYLNAHGTSTPLGDLNETNAIKAAFGDHAKKLVISSTKSMTGHLLGGAGGIESVFTVLSLHHQKIPPTINIFNQDPECDLDYCANTARDARIDVAVKNNFGFGGTNGTLVFKRV</sequence>
<dbReference type="GO" id="GO:0004315">
    <property type="term" value="F:3-oxoacyl-[acyl-carrier-protein] synthase activity"/>
    <property type="evidence" value="ECO:0007669"/>
    <property type="project" value="UniProtKB-UniRule"/>
</dbReference>